<keyword evidence="8" id="KW-1185">Reference proteome</keyword>
<dbReference type="CDD" id="cd00221">
    <property type="entry name" value="Vsr"/>
    <property type="match status" value="1"/>
</dbReference>
<keyword evidence="5 6" id="KW-0234">DNA repair</keyword>
<reference evidence="7 8" key="1">
    <citation type="submission" date="2019-03" db="EMBL/GenBank/DDBJ databases">
        <title>The genome sequence of Nitrosococcus wardiae strain D1FHST reveals the archetypal metabolic capacity of ammonia-oxidizing Gammaproteobacteria.</title>
        <authorList>
            <person name="Wang L."/>
            <person name="Lim C.K."/>
            <person name="Hanson T.E."/>
            <person name="Dang H."/>
            <person name="Klotz M.G."/>
        </authorList>
    </citation>
    <scope>NUCLEOTIDE SEQUENCE [LARGE SCALE GENOMIC DNA]</scope>
    <source>
        <strain evidence="7 8">D1FHS</strain>
    </source>
</reference>
<evidence type="ECO:0000256" key="4">
    <source>
        <dbReference type="ARBA" id="ARBA00022801"/>
    </source>
</evidence>
<dbReference type="OrthoDB" id="9801520at2"/>
<organism evidence="7 8">
    <name type="scientific">Nitrosococcus wardiae</name>
    <dbReference type="NCBI Taxonomy" id="1814290"/>
    <lineage>
        <taxon>Bacteria</taxon>
        <taxon>Pseudomonadati</taxon>
        <taxon>Pseudomonadota</taxon>
        <taxon>Gammaproteobacteria</taxon>
        <taxon>Chromatiales</taxon>
        <taxon>Chromatiaceae</taxon>
        <taxon>Nitrosococcus</taxon>
    </lineage>
</organism>
<evidence type="ECO:0000313" key="8">
    <source>
        <dbReference type="Proteomes" id="UP000294325"/>
    </source>
</evidence>
<dbReference type="Proteomes" id="UP000294325">
    <property type="component" value="Chromosome"/>
</dbReference>
<accession>A0A4V1AWG3</accession>
<proteinExistence type="inferred from homology"/>
<evidence type="ECO:0000256" key="2">
    <source>
        <dbReference type="ARBA" id="ARBA00022759"/>
    </source>
</evidence>
<keyword evidence="3 6" id="KW-0227">DNA damage</keyword>
<dbReference type="GO" id="GO:0016787">
    <property type="term" value="F:hydrolase activity"/>
    <property type="evidence" value="ECO:0007669"/>
    <property type="project" value="UniProtKB-KW"/>
</dbReference>
<dbReference type="Gene3D" id="3.40.960.10">
    <property type="entry name" value="VSR Endonuclease"/>
    <property type="match status" value="1"/>
</dbReference>
<dbReference type="GO" id="GO:0006298">
    <property type="term" value="P:mismatch repair"/>
    <property type="evidence" value="ECO:0007669"/>
    <property type="project" value="UniProtKB-UniRule"/>
</dbReference>
<dbReference type="EMBL" id="CP038033">
    <property type="protein sequence ID" value="QBQ56535.1"/>
    <property type="molecule type" value="Genomic_DNA"/>
</dbReference>
<evidence type="ECO:0000256" key="6">
    <source>
        <dbReference type="PIRNR" id="PIRNR018267"/>
    </source>
</evidence>
<protein>
    <recommendedName>
        <fullName evidence="6">Very short patch repair endonuclease</fullName>
        <ecNumber evidence="6">3.1.-.-</ecNumber>
    </recommendedName>
</protein>
<sequence length="129" mass="15416">MSRVRQANTAPEMLARKILHRMGFRFRLHRRDLPGSPDIVLPSYRIAIFVHGCFWHRHPGCKKASIPKSRRSFWEEKFAANVERDRKNYIALNELGWHCVIIWECETKDIPALESRLQAELVKYMKWRN</sequence>
<dbReference type="Pfam" id="PF03852">
    <property type="entry name" value="Vsr"/>
    <property type="match status" value="1"/>
</dbReference>
<dbReference type="EC" id="3.1.-.-" evidence="6"/>
<dbReference type="GO" id="GO:0004519">
    <property type="term" value="F:endonuclease activity"/>
    <property type="evidence" value="ECO:0007669"/>
    <property type="project" value="UniProtKB-KW"/>
</dbReference>
<evidence type="ECO:0000313" key="7">
    <source>
        <dbReference type="EMBL" id="QBQ56535.1"/>
    </source>
</evidence>
<keyword evidence="1 6" id="KW-0540">Nuclease</keyword>
<dbReference type="InterPro" id="IPR004603">
    <property type="entry name" value="DNA_mismatch_endonuc_vsr"/>
</dbReference>
<dbReference type="REBASE" id="309918">
    <property type="entry name" value="V.NwaD1FHSORF10715P"/>
</dbReference>
<dbReference type="AlphaFoldDB" id="A0A4V1AWG3"/>
<evidence type="ECO:0000256" key="5">
    <source>
        <dbReference type="ARBA" id="ARBA00023204"/>
    </source>
</evidence>
<dbReference type="InterPro" id="IPR011335">
    <property type="entry name" value="Restrct_endonuc-II-like"/>
</dbReference>
<keyword evidence="2 6" id="KW-0255">Endonuclease</keyword>
<evidence type="ECO:0000256" key="1">
    <source>
        <dbReference type="ARBA" id="ARBA00022722"/>
    </source>
</evidence>
<dbReference type="KEGG" id="nwr:E3U44_10730"/>
<comment type="similarity">
    <text evidence="6">Belongs to the vsr family.</text>
</comment>
<comment type="function">
    <text evidence="6">May nick specific sequences that contain T:G mispairs resulting from m5C-deamination.</text>
</comment>
<gene>
    <name evidence="7" type="primary">vsr</name>
    <name evidence="7" type="ORF">E3U44_10730</name>
</gene>
<evidence type="ECO:0000256" key="3">
    <source>
        <dbReference type="ARBA" id="ARBA00022763"/>
    </source>
</evidence>
<name>A0A4V1AWG3_9GAMM</name>
<dbReference type="PIRSF" id="PIRSF018267">
    <property type="entry name" value="VSR_endonuc"/>
    <property type="match status" value="1"/>
</dbReference>
<keyword evidence="4 6" id="KW-0378">Hydrolase</keyword>
<dbReference type="SUPFAM" id="SSF52980">
    <property type="entry name" value="Restriction endonuclease-like"/>
    <property type="match status" value="1"/>
</dbReference>
<dbReference type="NCBIfam" id="TIGR00632">
    <property type="entry name" value="vsr"/>
    <property type="match status" value="1"/>
</dbReference>